<reference evidence="1 2" key="1">
    <citation type="submission" date="2020-12" db="EMBL/GenBank/DDBJ databases">
        <title>Concerted genomic and epigenomic changes stabilize Arabidopsis allopolyploids.</title>
        <authorList>
            <person name="Chen Z."/>
        </authorList>
    </citation>
    <scope>NUCLEOTIDE SEQUENCE [LARGE SCALE GENOMIC DNA]</scope>
    <source>
        <strain evidence="1">As9502</strain>
        <tissue evidence="1">Leaf</tissue>
    </source>
</reference>
<sequence length="60" mass="7042">MERGAPFSHYQLPKSISGNLSGYLYTCLHVYLYAHEKLETCFLIFMSLFNKEVEAFFLEN</sequence>
<proteinExistence type="predicted"/>
<gene>
    <name evidence="1" type="ORF">ISN44_As06g021880</name>
</gene>
<name>A0A8T2CSJ6_ARASU</name>
<keyword evidence="2" id="KW-1185">Reference proteome</keyword>
<dbReference type="EMBL" id="JAEFBJ010000006">
    <property type="protein sequence ID" value="KAG7597881.1"/>
    <property type="molecule type" value="Genomic_DNA"/>
</dbReference>
<organism evidence="1 2">
    <name type="scientific">Arabidopsis suecica</name>
    <name type="common">Swedish thale-cress</name>
    <name type="synonym">Cardaminopsis suecica</name>
    <dbReference type="NCBI Taxonomy" id="45249"/>
    <lineage>
        <taxon>Eukaryota</taxon>
        <taxon>Viridiplantae</taxon>
        <taxon>Streptophyta</taxon>
        <taxon>Embryophyta</taxon>
        <taxon>Tracheophyta</taxon>
        <taxon>Spermatophyta</taxon>
        <taxon>Magnoliopsida</taxon>
        <taxon>eudicotyledons</taxon>
        <taxon>Gunneridae</taxon>
        <taxon>Pentapetalae</taxon>
        <taxon>rosids</taxon>
        <taxon>malvids</taxon>
        <taxon>Brassicales</taxon>
        <taxon>Brassicaceae</taxon>
        <taxon>Camelineae</taxon>
        <taxon>Arabidopsis</taxon>
    </lineage>
</organism>
<accession>A0A8T2CSJ6</accession>
<dbReference type="Proteomes" id="UP000694251">
    <property type="component" value="Chromosome 6"/>
</dbReference>
<evidence type="ECO:0000313" key="1">
    <source>
        <dbReference type="EMBL" id="KAG7597881.1"/>
    </source>
</evidence>
<dbReference type="AlphaFoldDB" id="A0A8T2CSJ6"/>
<comment type="caution">
    <text evidence="1">The sequence shown here is derived from an EMBL/GenBank/DDBJ whole genome shotgun (WGS) entry which is preliminary data.</text>
</comment>
<protein>
    <submittedName>
        <fullName evidence="1">Uncharacterized protein</fullName>
    </submittedName>
</protein>
<evidence type="ECO:0000313" key="2">
    <source>
        <dbReference type="Proteomes" id="UP000694251"/>
    </source>
</evidence>